<keyword evidence="1" id="KW-0812">Transmembrane</keyword>
<dbReference type="Proteomes" id="UP000199533">
    <property type="component" value="Unassembled WGS sequence"/>
</dbReference>
<sequence>MTNLPLPLTHFFIWSATICRIDPQFIFKYHFWICIEKVEFFRSTTTHSLIHIDEFSLEKSPEHQNLYKFISLFIGFLLFLLSITTMAHEGEPNMAFAWRDGNIEVDIAQQGRVLGDYKAFVISFADSFTPYRMGDSGFTGSGFDQGGIISYQTESTLLKWSEEQSEWLQAGFAEQLVISRLSDEKKVTDNEGNGLQGFITNLTTSSSFEAHPVFRIQKTDESLPDDGAYMVFINILGVDESGENILYKPSVPFALVFHINAQANFDRLALAQALKVVPEIQLNDYTRMDMLFDWAELQVTELFPHSAESRFIFGYYARCYANSVCLGSKDGKIYTAGGIFGGITEHGSIETFYEIAGL</sequence>
<evidence type="ECO:0000313" key="2">
    <source>
        <dbReference type="EMBL" id="SFK78380.1"/>
    </source>
</evidence>
<dbReference type="EMBL" id="FOSP01000015">
    <property type="protein sequence ID" value="SFK78380.1"/>
    <property type="molecule type" value="Genomic_DNA"/>
</dbReference>
<accession>A0A1I4CCP6</accession>
<keyword evidence="3" id="KW-1185">Reference proteome</keyword>
<keyword evidence="1" id="KW-0472">Membrane</keyword>
<dbReference type="OrthoDB" id="8559782at2"/>
<dbReference type="AlphaFoldDB" id="A0A1I4CCP6"/>
<keyword evidence="1" id="KW-1133">Transmembrane helix</keyword>
<proteinExistence type="predicted"/>
<gene>
    <name evidence="2" type="ORF">SAMN05216302_101533</name>
</gene>
<organism evidence="2 3">
    <name type="scientific">Nitrosomonas aestuarii</name>
    <dbReference type="NCBI Taxonomy" id="52441"/>
    <lineage>
        <taxon>Bacteria</taxon>
        <taxon>Pseudomonadati</taxon>
        <taxon>Pseudomonadota</taxon>
        <taxon>Betaproteobacteria</taxon>
        <taxon>Nitrosomonadales</taxon>
        <taxon>Nitrosomonadaceae</taxon>
        <taxon>Nitrosomonas</taxon>
    </lineage>
</organism>
<evidence type="ECO:0000313" key="3">
    <source>
        <dbReference type="Proteomes" id="UP000199533"/>
    </source>
</evidence>
<dbReference type="RefSeq" id="WP_090699900.1">
    <property type="nucleotide sequence ID" value="NZ_FOSP01000015.1"/>
</dbReference>
<name>A0A1I4CCP6_9PROT</name>
<feature type="transmembrane region" description="Helical" evidence="1">
    <location>
        <begin position="66"/>
        <end position="87"/>
    </location>
</feature>
<dbReference type="STRING" id="52441.SAMN05216302_101533"/>
<protein>
    <submittedName>
        <fullName evidence="2">Uncharacterized protein</fullName>
    </submittedName>
</protein>
<reference evidence="3" key="1">
    <citation type="submission" date="2016-10" db="EMBL/GenBank/DDBJ databases">
        <authorList>
            <person name="Varghese N."/>
            <person name="Submissions S."/>
        </authorList>
    </citation>
    <scope>NUCLEOTIDE SEQUENCE [LARGE SCALE GENOMIC DNA]</scope>
    <source>
        <strain evidence="3">Nm69</strain>
    </source>
</reference>
<evidence type="ECO:0000256" key="1">
    <source>
        <dbReference type="SAM" id="Phobius"/>
    </source>
</evidence>